<evidence type="ECO:0000259" key="6">
    <source>
        <dbReference type="Pfam" id="PF16546"/>
    </source>
</evidence>
<dbReference type="OrthoDB" id="2335338at2759"/>
<dbReference type="PANTHER" id="PTHR45831:SF2">
    <property type="entry name" value="LD24721P"/>
    <property type="match status" value="1"/>
</dbReference>
<evidence type="ECO:0000256" key="5">
    <source>
        <dbReference type="SAM" id="Coils"/>
    </source>
</evidence>
<feature type="repeat" description="TPR" evidence="4">
    <location>
        <begin position="230"/>
        <end position="263"/>
    </location>
</feature>
<organism evidence="7">
    <name type="scientific">Oppiella nova</name>
    <dbReference type="NCBI Taxonomy" id="334625"/>
    <lineage>
        <taxon>Eukaryota</taxon>
        <taxon>Metazoa</taxon>
        <taxon>Ecdysozoa</taxon>
        <taxon>Arthropoda</taxon>
        <taxon>Chelicerata</taxon>
        <taxon>Arachnida</taxon>
        <taxon>Acari</taxon>
        <taxon>Acariformes</taxon>
        <taxon>Sarcoptiformes</taxon>
        <taxon>Oribatida</taxon>
        <taxon>Brachypylina</taxon>
        <taxon>Oppioidea</taxon>
        <taxon>Oppiidae</taxon>
        <taxon>Oppiella</taxon>
    </lineage>
</organism>
<dbReference type="Gene3D" id="1.25.40.10">
    <property type="entry name" value="Tetratricopeptide repeat domain"/>
    <property type="match status" value="2"/>
</dbReference>
<dbReference type="Gene3D" id="1.20.5.420">
    <property type="entry name" value="Immunoglobulin FC, subunit C"/>
    <property type="match status" value="1"/>
</dbReference>
<feature type="domain" description="SGTA homodimerisation" evidence="6">
    <location>
        <begin position="3"/>
        <end position="63"/>
    </location>
</feature>
<dbReference type="PANTHER" id="PTHR45831">
    <property type="entry name" value="LD24721P"/>
    <property type="match status" value="1"/>
</dbReference>
<dbReference type="Proteomes" id="UP000728032">
    <property type="component" value="Unassembled WGS sequence"/>
</dbReference>
<accession>A0A7R9M250</accession>
<dbReference type="Pfam" id="PF00515">
    <property type="entry name" value="TPR_1"/>
    <property type="match status" value="1"/>
</dbReference>
<dbReference type="Pfam" id="PF16546">
    <property type="entry name" value="SGTA_dimer"/>
    <property type="match status" value="1"/>
</dbReference>
<gene>
    <name evidence="7" type="ORF">ONB1V03_LOCUS8628</name>
</gene>
<dbReference type="SUPFAM" id="SSF48452">
    <property type="entry name" value="TPR-like"/>
    <property type="match status" value="2"/>
</dbReference>
<keyword evidence="8" id="KW-1185">Reference proteome</keyword>
<evidence type="ECO:0000256" key="3">
    <source>
        <dbReference type="ARBA" id="ARBA00022803"/>
    </source>
</evidence>
<dbReference type="GO" id="GO:0016020">
    <property type="term" value="C:membrane"/>
    <property type="evidence" value="ECO:0007669"/>
    <property type="project" value="TreeGrafter"/>
</dbReference>
<feature type="coiled-coil region" evidence="5">
    <location>
        <begin position="263"/>
        <end position="307"/>
    </location>
</feature>
<evidence type="ECO:0000256" key="4">
    <source>
        <dbReference type="PROSITE-ProRule" id="PRU00339"/>
    </source>
</evidence>
<evidence type="ECO:0000256" key="2">
    <source>
        <dbReference type="ARBA" id="ARBA00022737"/>
    </source>
</evidence>
<keyword evidence="5" id="KW-0175">Coiled coil</keyword>
<dbReference type="InterPro" id="IPR011990">
    <property type="entry name" value="TPR-like_helical_dom_sf"/>
</dbReference>
<evidence type="ECO:0000313" key="7">
    <source>
        <dbReference type="EMBL" id="CAD7651960.1"/>
    </source>
</evidence>
<keyword evidence="2" id="KW-0677">Repeat</keyword>
<keyword evidence="3 4" id="KW-0802">TPR repeat</keyword>
<dbReference type="InterPro" id="IPR032374">
    <property type="entry name" value="SGTA_dimer"/>
</dbReference>
<dbReference type="AlphaFoldDB" id="A0A7R9M250"/>
<feature type="non-terminal residue" evidence="7">
    <location>
        <position position="328"/>
    </location>
</feature>
<name>A0A7R9M250_9ACAR</name>
<dbReference type="GO" id="GO:0006620">
    <property type="term" value="P:post-translational protein targeting to endoplasmic reticulum membrane"/>
    <property type="evidence" value="ECO:0007669"/>
    <property type="project" value="TreeGrafter"/>
</dbReference>
<dbReference type="PROSITE" id="PS50005">
    <property type="entry name" value="TPR"/>
    <property type="match status" value="3"/>
</dbReference>
<evidence type="ECO:0000313" key="8">
    <source>
        <dbReference type="Proteomes" id="UP000728032"/>
    </source>
</evidence>
<proteinExistence type="inferred from homology"/>
<feature type="repeat" description="TPR" evidence="4">
    <location>
        <begin position="162"/>
        <end position="195"/>
    </location>
</feature>
<reference evidence="7" key="1">
    <citation type="submission" date="2020-11" db="EMBL/GenBank/DDBJ databases">
        <authorList>
            <person name="Tran Van P."/>
        </authorList>
    </citation>
    <scope>NUCLEOTIDE SEQUENCE</scope>
</reference>
<feature type="repeat" description="TPR" evidence="4">
    <location>
        <begin position="89"/>
        <end position="122"/>
    </location>
</feature>
<sequence>MSSKKRLVYSIIQFLSDELKSDGLSPDSKESIEVAVQCLEAAFEVNTIDGTLQTNKKLSTIFEDYLKDNQSSPGVRPQVVVTEEQRKEAERLKNEGNELMKSEQFDKALDMYSRAIELDACNAVYYCNRAAAHSKLNGHELALEDCKRAISYDPNYKQRKEAERLKNEGNELMKSEQFDKALDMYSRAIELDACNAVYYCNRAAAHSKLNGHELALEDCKRAISYDPNYSKAYGRMGLAFGNLNDHSKSRDCYRKAVELDPNNDSYRNNLKIAEEKVAEAVELDPNNDSYRNNLKIAEEKVAEQSSQFGNPFDLSSLLSNPALMNMAT</sequence>
<dbReference type="EMBL" id="CAJPVJ010005019">
    <property type="protein sequence ID" value="CAG2169144.1"/>
    <property type="molecule type" value="Genomic_DNA"/>
</dbReference>
<dbReference type="InterPro" id="IPR019734">
    <property type="entry name" value="TPR_rpt"/>
</dbReference>
<dbReference type="GO" id="GO:0060090">
    <property type="term" value="F:molecular adaptor activity"/>
    <property type="evidence" value="ECO:0007669"/>
    <property type="project" value="TreeGrafter"/>
</dbReference>
<evidence type="ECO:0000256" key="1">
    <source>
        <dbReference type="ARBA" id="ARBA00008175"/>
    </source>
</evidence>
<dbReference type="GO" id="GO:0072380">
    <property type="term" value="C:TRC complex"/>
    <property type="evidence" value="ECO:0007669"/>
    <property type="project" value="TreeGrafter"/>
</dbReference>
<comment type="similarity">
    <text evidence="1">Belongs to the SGT family.</text>
</comment>
<dbReference type="SMART" id="SM00028">
    <property type="entry name" value="TPR"/>
    <property type="match status" value="5"/>
</dbReference>
<dbReference type="Pfam" id="PF13414">
    <property type="entry name" value="TPR_11"/>
    <property type="match status" value="2"/>
</dbReference>
<protein>
    <recommendedName>
        <fullName evidence="6">SGTA homodimerisation domain-containing protein</fullName>
    </recommendedName>
</protein>
<dbReference type="InterPro" id="IPR047150">
    <property type="entry name" value="SGT"/>
</dbReference>
<dbReference type="EMBL" id="OC919844">
    <property type="protein sequence ID" value="CAD7651960.1"/>
    <property type="molecule type" value="Genomic_DNA"/>
</dbReference>